<evidence type="ECO:0000313" key="1">
    <source>
        <dbReference type="EMBL" id="KAJ9100263.1"/>
    </source>
</evidence>
<accession>A0ACC2VMG3</accession>
<dbReference type="EMBL" id="JASBWR010000064">
    <property type="protein sequence ID" value="KAJ9100263.1"/>
    <property type="molecule type" value="Genomic_DNA"/>
</dbReference>
<dbReference type="Proteomes" id="UP001241377">
    <property type="component" value="Unassembled WGS sequence"/>
</dbReference>
<comment type="caution">
    <text evidence="1">The sequence shown here is derived from an EMBL/GenBank/DDBJ whole genome shotgun (WGS) entry which is preliminary data.</text>
</comment>
<protein>
    <submittedName>
        <fullName evidence="1">Uncharacterized protein</fullName>
    </submittedName>
</protein>
<gene>
    <name evidence="1" type="ORF">QFC19_005616</name>
</gene>
<evidence type="ECO:0000313" key="2">
    <source>
        <dbReference type="Proteomes" id="UP001241377"/>
    </source>
</evidence>
<keyword evidence="2" id="KW-1185">Reference proteome</keyword>
<name>A0ACC2VMG3_9TREE</name>
<sequence>MRFLCLPGYLQSGKILAEKSSGIRKAFTKKLGYELDYIDPPIVIASPSDLPFSLGDSAEAEERWQGLVDKNANRCWWQHDLSGLNLRPYVGFDEALRYVTDYIRDHGPYDGIFGFSQGAAMAAIIANRENLVKLALLVLPFVFTQARNEDEDRVTLDFDVSDVQEYAKSVRIVPGYEQLYEISNESLQTVVVYGSEDLVVPAIRSKYLASIFQNSTEIVHDGGHLVPNKKPIVNRLVEFVSGRNHL</sequence>
<reference evidence="1" key="1">
    <citation type="submission" date="2023-04" db="EMBL/GenBank/DDBJ databases">
        <title>Draft Genome sequencing of Naganishia species isolated from polar environments using Oxford Nanopore Technology.</title>
        <authorList>
            <person name="Leo P."/>
            <person name="Venkateswaran K."/>
        </authorList>
    </citation>
    <scope>NUCLEOTIDE SEQUENCE</scope>
    <source>
        <strain evidence="1">MNA-CCFEE 5261</strain>
    </source>
</reference>
<proteinExistence type="predicted"/>
<organism evidence="1 2">
    <name type="scientific">Naganishia cerealis</name>
    <dbReference type="NCBI Taxonomy" id="610337"/>
    <lineage>
        <taxon>Eukaryota</taxon>
        <taxon>Fungi</taxon>
        <taxon>Dikarya</taxon>
        <taxon>Basidiomycota</taxon>
        <taxon>Agaricomycotina</taxon>
        <taxon>Tremellomycetes</taxon>
        <taxon>Filobasidiales</taxon>
        <taxon>Filobasidiaceae</taxon>
        <taxon>Naganishia</taxon>
    </lineage>
</organism>